<evidence type="ECO:0000313" key="2">
    <source>
        <dbReference type="Proteomes" id="UP001323405"/>
    </source>
</evidence>
<dbReference type="GeneID" id="87902589"/>
<dbReference type="RefSeq" id="XP_062749460.1">
    <property type="nucleotide sequence ID" value="XM_062883065.1"/>
</dbReference>
<comment type="caution">
    <text evidence="1">The sequence shown here is derived from an EMBL/GenBank/DDBJ whole genome shotgun (WGS) entry which is preliminary data.</text>
</comment>
<sequence>MYWQNLNYPSPLFFCSEDFENVTHSISQGIPDLGKPQPTTPIQSVQSSLSTVPENLSDQKVLPKVHLFGS</sequence>
<reference evidence="1 2" key="1">
    <citation type="journal article" date="2023" name="bioRxiv">
        <title>High-quality genome assemblies of four members of thePodospora anserinaspecies complex.</title>
        <authorList>
            <person name="Ament-Velasquez S.L."/>
            <person name="Vogan A.A."/>
            <person name="Wallerman O."/>
            <person name="Hartmann F."/>
            <person name="Gautier V."/>
            <person name="Silar P."/>
            <person name="Giraud T."/>
            <person name="Johannesson H."/>
        </authorList>
    </citation>
    <scope>NUCLEOTIDE SEQUENCE [LARGE SCALE GENOMIC DNA]</scope>
    <source>
        <strain evidence="1 2">CBS 415.72m</strain>
    </source>
</reference>
<gene>
    <name evidence="1" type="ORF">QC762_0019550</name>
</gene>
<proteinExistence type="predicted"/>
<keyword evidence="2" id="KW-1185">Reference proteome</keyword>
<dbReference type="EMBL" id="JAFFHA010000001">
    <property type="protein sequence ID" value="KAK4660490.1"/>
    <property type="molecule type" value="Genomic_DNA"/>
</dbReference>
<evidence type="ECO:0000313" key="1">
    <source>
        <dbReference type="EMBL" id="KAK4660490.1"/>
    </source>
</evidence>
<organism evidence="1 2">
    <name type="scientific">Podospora pseudocomata</name>
    <dbReference type="NCBI Taxonomy" id="2093779"/>
    <lineage>
        <taxon>Eukaryota</taxon>
        <taxon>Fungi</taxon>
        <taxon>Dikarya</taxon>
        <taxon>Ascomycota</taxon>
        <taxon>Pezizomycotina</taxon>
        <taxon>Sordariomycetes</taxon>
        <taxon>Sordariomycetidae</taxon>
        <taxon>Sordariales</taxon>
        <taxon>Podosporaceae</taxon>
        <taxon>Podospora</taxon>
    </lineage>
</organism>
<protein>
    <submittedName>
        <fullName evidence="1">Uncharacterized protein</fullName>
    </submittedName>
</protein>
<dbReference type="Proteomes" id="UP001323405">
    <property type="component" value="Unassembled WGS sequence"/>
</dbReference>
<name>A0ABR0GXF8_9PEZI</name>
<accession>A0ABR0GXF8</accession>